<proteinExistence type="predicted"/>
<evidence type="ECO:0000313" key="3">
    <source>
        <dbReference type="Proteomes" id="UP000011087"/>
    </source>
</evidence>
<dbReference type="EnsemblProtists" id="EKX46600">
    <property type="protein sequence ID" value="EKX46600"/>
    <property type="gene ID" value="GUITHDRAFT_152274"/>
</dbReference>
<sequence length="123" mass="13959">MVATKRGVGFSREAWPEEESNVDGNGRDVVSECNSILSDVRSVYDQLESSLAALEERVRVTNGGLQGFSEFSGMNGIDDHESHMGGSEFRRMYSQLNEYPWFNPYVAQFRRGRSADLQSFHER</sequence>
<protein>
    <submittedName>
        <fullName evidence="1 2">Uncharacterized protein</fullName>
    </submittedName>
</protein>
<dbReference type="AlphaFoldDB" id="L1JER4"/>
<keyword evidence="3" id="KW-1185">Reference proteome</keyword>
<accession>L1JER4</accession>
<reference evidence="1 3" key="1">
    <citation type="journal article" date="2012" name="Nature">
        <title>Algal genomes reveal evolutionary mosaicism and the fate of nucleomorphs.</title>
        <authorList>
            <consortium name="DOE Joint Genome Institute"/>
            <person name="Curtis B.A."/>
            <person name="Tanifuji G."/>
            <person name="Burki F."/>
            <person name="Gruber A."/>
            <person name="Irimia M."/>
            <person name="Maruyama S."/>
            <person name="Arias M.C."/>
            <person name="Ball S.G."/>
            <person name="Gile G.H."/>
            <person name="Hirakawa Y."/>
            <person name="Hopkins J.F."/>
            <person name="Kuo A."/>
            <person name="Rensing S.A."/>
            <person name="Schmutz J."/>
            <person name="Symeonidi A."/>
            <person name="Elias M."/>
            <person name="Eveleigh R.J."/>
            <person name="Herman E.K."/>
            <person name="Klute M.J."/>
            <person name="Nakayama T."/>
            <person name="Obornik M."/>
            <person name="Reyes-Prieto A."/>
            <person name="Armbrust E.V."/>
            <person name="Aves S.J."/>
            <person name="Beiko R.G."/>
            <person name="Coutinho P."/>
            <person name="Dacks J.B."/>
            <person name="Durnford D.G."/>
            <person name="Fast N.M."/>
            <person name="Green B.R."/>
            <person name="Grisdale C.J."/>
            <person name="Hempel F."/>
            <person name="Henrissat B."/>
            <person name="Hoppner M.P."/>
            <person name="Ishida K."/>
            <person name="Kim E."/>
            <person name="Koreny L."/>
            <person name="Kroth P.G."/>
            <person name="Liu Y."/>
            <person name="Malik S.B."/>
            <person name="Maier U.G."/>
            <person name="McRose D."/>
            <person name="Mock T."/>
            <person name="Neilson J.A."/>
            <person name="Onodera N.T."/>
            <person name="Poole A.M."/>
            <person name="Pritham E.J."/>
            <person name="Richards T.A."/>
            <person name="Rocap G."/>
            <person name="Roy S.W."/>
            <person name="Sarai C."/>
            <person name="Schaack S."/>
            <person name="Shirato S."/>
            <person name="Slamovits C.H."/>
            <person name="Spencer D.F."/>
            <person name="Suzuki S."/>
            <person name="Worden A.Z."/>
            <person name="Zauner S."/>
            <person name="Barry K."/>
            <person name="Bell C."/>
            <person name="Bharti A.K."/>
            <person name="Crow J.A."/>
            <person name="Grimwood J."/>
            <person name="Kramer R."/>
            <person name="Lindquist E."/>
            <person name="Lucas S."/>
            <person name="Salamov A."/>
            <person name="McFadden G.I."/>
            <person name="Lane C.E."/>
            <person name="Keeling P.J."/>
            <person name="Gray M.W."/>
            <person name="Grigoriev I.V."/>
            <person name="Archibald J.M."/>
        </authorList>
    </citation>
    <scope>NUCLEOTIDE SEQUENCE</scope>
    <source>
        <strain evidence="1 3">CCMP2712</strain>
    </source>
</reference>
<gene>
    <name evidence="1" type="ORF">GUITHDRAFT_152274</name>
</gene>
<dbReference type="EMBL" id="JH992993">
    <property type="protein sequence ID" value="EKX46600.1"/>
    <property type="molecule type" value="Genomic_DNA"/>
</dbReference>
<name>L1JER4_GUITC</name>
<organism evidence="1">
    <name type="scientific">Guillardia theta (strain CCMP2712)</name>
    <name type="common">Cryptophyte</name>
    <dbReference type="NCBI Taxonomy" id="905079"/>
    <lineage>
        <taxon>Eukaryota</taxon>
        <taxon>Cryptophyceae</taxon>
        <taxon>Pyrenomonadales</taxon>
        <taxon>Geminigeraceae</taxon>
        <taxon>Guillardia</taxon>
    </lineage>
</organism>
<dbReference type="PaxDb" id="55529-EKX46600"/>
<evidence type="ECO:0000313" key="1">
    <source>
        <dbReference type="EMBL" id="EKX46600.1"/>
    </source>
</evidence>
<dbReference type="RefSeq" id="XP_005833580.1">
    <property type="nucleotide sequence ID" value="XM_005833523.1"/>
</dbReference>
<evidence type="ECO:0000313" key="2">
    <source>
        <dbReference type="EnsemblProtists" id="EKX46600"/>
    </source>
</evidence>
<dbReference type="KEGG" id="gtt:GUITHDRAFT_152274"/>
<dbReference type="HOGENOM" id="CLU_2019630_0_0_1"/>
<dbReference type="GeneID" id="17303404"/>
<reference evidence="3" key="2">
    <citation type="submission" date="2012-11" db="EMBL/GenBank/DDBJ databases">
        <authorList>
            <person name="Kuo A."/>
            <person name="Curtis B.A."/>
            <person name="Tanifuji G."/>
            <person name="Burki F."/>
            <person name="Gruber A."/>
            <person name="Irimia M."/>
            <person name="Maruyama S."/>
            <person name="Arias M.C."/>
            <person name="Ball S.G."/>
            <person name="Gile G.H."/>
            <person name="Hirakawa Y."/>
            <person name="Hopkins J.F."/>
            <person name="Rensing S.A."/>
            <person name="Schmutz J."/>
            <person name="Symeonidi A."/>
            <person name="Elias M."/>
            <person name="Eveleigh R.J."/>
            <person name="Herman E.K."/>
            <person name="Klute M.J."/>
            <person name="Nakayama T."/>
            <person name="Obornik M."/>
            <person name="Reyes-Prieto A."/>
            <person name="Armbrust E.V."/>
            <person name="Aves S.J."/>
            <person name="Beiko R.G."/>
            <person name="Coutinho P."/>
            <person name="Dacks J.B."/>
            <person name="Durnford D.G."/>
            <person name="Fast N.M."/>
            <person name="Green B.R."/>
            <person name="Grisdale C."/>
            <person name="Hempe F."/>
            <person name="Henrissat B."/>
            <person name="Hoppner M.P."/>
            <person name="Ishida K.-I."/>
            <person name="Kim E."/>
            <person name="Koreny L."/>
            <person name="Kroth P.G."/>
            <person name="Liu Y."/>
            <person name="Malik S.-B."/>
            <person name="Maier U.G."/>
            <person name="McRose D."/>
            <person name="Mock T."/>
            <person name="Neilson J.A."/>
            <person name="Onodera N.T."/>
            <person name="Poole A.M."/>
            <person name="Pritham E.J."/>
            <person name="Richards T.A."/>
            <person name="Rocap G."/>
            <person name="Roy S.W."/>
            <person name="Sarai C."/>
            <person name="Schaack S."/>
            <person name="Shirato S."/>
            <person name="Slamovits C.H."/>
            <person name="Spencer D.F."/>
            <person name="Suzuki S."/>
            <person name="Worden A.Z."/>
            <person name="Zauner S."/>
            <person name="Barry K."/>
            <person name="Bell C."/>
            <person name="Bharti A.K."/>
            <person name="Crow J.A."/>
            <person name="Grimwood J."/>
            <person name="Kramer R."/>
            <person name="Lindquist E."/>
            <person name="Lucas S."/>
            <person name="Salamov A."/>
            <person name="McFadden G.I."/>
            <person name="Lane C.E."/>
            <person name="Keeling P.J."/>
            <person name="Gray M.W."/>
            <person name="Grigoriev I.V."/>
            <person name="Archibald J.M."/>
        </authorList>
    </citation>
    <scope>NUCLEOTIDE SEQUENCE</scope>
    <source>
        <strain evidence="3">CCMP2712</strain>
    </source>
</reference>
<dbReference type="Proteomes" id="UP000011087">
    <property type="component" value="Unassembled WGS sequence"/>
</dbReference>
<reference evidence="2" key="3">
    <citation type="submission" date="2015-06" db="UniProtKB">
        <authorList>
            <consortium name="EnsemblProtists"/>
        </authorList>
    </citation>
    <scope>IDENTIFICATION</scope>
</reference>